<reference evidence="1" key="1">
    <citation type="journal article" date="2020" name="BMC">
        <title>Leishmania infection induces a limited differential gene expression in the sand fly midgut.</title>
        <authorList>
            <person name="Coutinho-Abreu I.V."/>
            <person name="Serafim T.D."/>
            <person name="Meneses C."/>
            <person name="Kamhawi S."/>
            <person name="Oliveira F."/>
            <person name="Valenzuela J.G."/>
        </authorList>
    </citation>
    <scope>NUCLEOTIDE SEQUENCE</scope>
    <source>
        <strain evidence="1">Jacobina</strain>
        <tissue evidence="1">Midgut</tissue>
    </source>
</reference>
<dbReference type="AlphaFoldDB" id="A0A7G3AQE4"/>
<accession>A0A7G3AQE4</accession>
<organism evidence="1">
    <name type="scientific">Lutzomyia longipalpis</name>
    <name type="common">Sand fly</name>
    <dbReference type="NCBI Taxonomy" id="7200"/>
    <lineage>
        <taxon>Eukaryota</taxon>
        <taxon>Metazoa</taxon>
        <taxon>Ecdysozoa</taxon>
        <taxon>Arthropoda</taxon>
        <taxon>Hexapoda</taxon>
        <taxon>Insecta</taxon>
        <taxon>Pterygota</taxon>
        <taxon>Neoptera</taxon>
        <taxon>Endopterygota</taxon>
        <taxon>Diptera</taxon>
        <taxon>Nematocera</taxon>
        <taxon>Psychodoidea</taxon>
        <taxon>Psychodidae</taxon>
        <taxon>Lutzomyia</taxon>
        <taxon>Lutzomyia</taxon>
    </lineage>
</organism>
<protein>
    <submittedName>
        <fullName evidence="1">Putative secreted protein</fullName>
    </submittedName>
</protein>
<proteinExistence type="predicted"/>
<sequence length="101" mass="12444">MRWNRLTRRFFFNFLILFFFNVNSSPFFYFVLEAILDGTKESIHLYSFHIRRSLKKRKPLKNVLEESNKPFNLKIGIHCERLRNILFNKLHKPRPFVYNFS</sequence>
<name>A0A7G3AQE4_LUTLO</name>
<dbReference type="EMBL" id="GITU01004783">
    <property type="protein sequence ID" value="MBC1173486.1"/>
    <property type="molecule type" value="Transcribed_RNA"/>
</dbReference>
<evidence type="ECO:0000313" key="1">
    <source>
        <dbReference type="EMBL" id="MBC1173486.1"/>
    </source>
</evidence>